<gene>
    <name evidence="1" type="ORF">EXIGLDRAFT_261499</name>
</gene>
<protein>
    <submittedName>
        <fullName evidence="1">Uncharacterized protein</fullName>
    </submittedName>
</protein>
<evidence type="ECO:0000313" key="1">
    <source>
        <dbReference type="EMBL" id="KZV85317.1"/>
    </source>
</evidence>
<dbReference type="EMBL" id="KV426192">
    <property type="protein sequence ID" value="KZV85317.1"/>
    <property type="molecule type" value="Genomic_DNA"/>
</dbReference>
<evidence type="ECO:0000313" key="2">
    <source>
        <dbReference type="Proteomes" id="UP000077266"/>
    </source>
</evidence>
<dbReference type="InParanoid" id="A0A165DTH9"/>
<proteinExistence type="predicted"/>
<name>A0A165DTH9_EXIGL</name>
<dbReference type="Proteomes" id="UP000077266">
    <property type="component" value="Unassembled WGS sequence"/>
</dbReference>
<organism evidence="1 2">
    <name type="scientific">Exidia glandulosa HHB12029</name>
    <dbReference type="NCBI Taxonomy" id="1314781"/>
    <lineage>
        <taxon>Eukaryota</taxon>
        <taxon>Fungi</taxon>
        <taxon>Dikarya</taxon>
        <taxon>Basidiomycota</taxon>
        <taxon>Agaricomycotina</taxon>
        <taxon>Agaricomycetes</taxon>
        <taxon>Auriculariales</taxon>
        <taxon>Exidiaceae</taxon>
        <taxon>Exidia</taxon>
    </lineage>
</organism>
<accession>A0A165DTH9</accession>
<reference evidence="1 2" key="1">
    <citation type="journal article" date="2016" name="Mol. Biol. Evol.">
        <title>Comparative Genomics of Early-Diverging Mushroom-Forming Fungi Provides Insights into the Origins of Lignocellulose Decay Capabilities.</title>
        <authorList>
            <person name="Nagy L.G."/>
            <person name="Riley R."/>
            <person name="Tritt A."/>
            <person name="Adam C."/>
            <person name="Daum C."/>
            <person name="Floudas D."/>
            <person name="Sun H."/>
            <person name="Yadav J.S."/>
            <person name="Pangilinan J."/>
            <person name="Larsson K.H."/>
            <person name="Matsuura K."/>
            <person name="Barry K."/>
            <person name="Labutti K."/>
            <person name="Kuo R."/>
            <person name="Ohm R.A."/>
            <person name="Bhattacharya S.S."/>
            <person name="Shirouzu T."/>
            <person name="Yoshinaga Y."/>
            <person name="Martin F.M."/>
            <person name="Grigoriev I.V."/>
            <person name="Hibbett D.S."/>
        </authorList>
    </citation>
    <scope>NUCLEOTIDE SEQUENCE [LARGE SCALE GENOMIC DNA]</scope>
    <source>
        <strain evidence="1 2">HHB12029</strain>
    </source>
</reference>
<keyword evidence="2" id="KW-1185">Reference proteome</keyword>
<dbReference type="AlphaFoldDB" id="A0A165DTH9"/>
<sequence>MGGDFGAILLQSPPCPSLSSPPHRRRLACCCRRPPRSGARSRLEMPSLYGYWAGWPGALHVRLRVVAQRLTHPRAHHRVAAARRDSHVRRGPPVRARTRAAPVAWVAALVALRMTARGPLQHARTPGALPRRAVLRALFAQPRYVTRSSIVFLSYLRSQLAAAAAAPRAVLRFTTRH</sequence>